<evidence type="ECO:0000313" key="4">
    <source>
        <dbReference type="Proteomes" id="UP000580839"/>
    </source>
</evidence>
<dbReference type="PANTHER" id="PTHR41775">
    <property type="entry name" value="SECRETED PROTEIN-RELATED"/>
    <property type="match status" value="1"/>
</dbReference>
<dbReference type="SUPFAM" id="SSF55486">
    <property type="entry name" value="Metalloproteases ('zincins'), catalytic domain"/>
    <property type="match status" value="1"/>
</dbReference>
<keyword evidence="3" id="KW-0482">Metalloprotease</keyword>
<dbReference type="GO" id="GO:0006508">
    <property type="term" value="P:proteolysis"/>
    <property type="evidence" value="ECO:0007669"/>
    <property type="project" value="UniProtKB-KW"/>
</dbReference>
<dbReference type="PANTHER" id="PTHR41775:SF1">
    <property type="entry name" value="PEPTIDASE M6-LIKE DOMAIN-CONTAINING PROTEIN"/>
    <property type="match status" value="1"/>
</dbReference>
<accession>A0A849SDI5</accession>
<dbReference type="EMBL" id="JABFRW010000001">
    <property type="protein sequence ID" value="NOT32541.1"/>
    <property type="molecule type" value="Genomic_DNA"/>
</dbReference>
<keyword evidence="1" id="KW-0732">Signal</keyword>
<keyword evidence="3" id="KW-0378">Hydrolase</keyword>
<feature type="chain" id="PRO_5032975090" evidence="1">
    <location>
        <begin position="30"/>
        <end position="946"/>
    </location>
</feature>
<dbReference type="NCBIfam" id="TIGR03296">
    <property type="entry name" value="M6dom_TIGR03296"/>
    <property type="match status" value="1"/>
</dbReference>
<dbReference type="Proteomes" id="UP000580839">
    <property type="component" value="Unassembled WGS sequence"/>
</dbReference>
<name>A0A849SDI5_UNCEI</name>
<dbReference type="GO" id="GO:0008237">
    <property type="term" value="F:metallopeptidase activity"/>
    <property type="evidence" value="ECO:0007669"/>
    <property type="project" value="UniProtKB-KW"/>
</dbReference>
<evidence type="ECO:0000256" key="1">
    <source>
        <dbReference type="SAM" id="SignalP"/>
    </source>
</evidence>
<evidence type="ECO:0000259" key="2">
    <source>
        <dbReference type="Pfam" id="PF05547"/>
    </source>
</evidence>
<sequence>MQLPPISNAVRSLWFVGAMLSLTFGTAVATAPPRFGPVPAQIELASQAGVLSVGPSSSPSGGGATLLAQPDWLVPVVLVDFPDQAFAAGSTNAHWDSALFDTTGATLRGSVYDYFRWASNGRARVRGRVVARIRMPQPKTYYANNSWGLGVLSTPNNIYGVIDEALRASDATVNWAPFDLNHDGMVDMLWVVHSGIGGEATVARDNLWSVTSTMSSWAQGSPFTSNDPIPGGGGLRVRIDRFSMLPELSAHHAGALAEIGVFCHEFGHALGLPDLYDTSGNSRNFGPGNWSLMSTGTYGGDGVTPESPAHPGAWASAFLGWAPVHTLTTDSVLTLRSVAAGGTVHSFFFGGENGPEHFMIEYRDRSGFDSSLPSEGLLVYHLDDALIGARLGVNRVNAGAIPGLRLVEADGLGDLVDGRSRGDASDIFPGPLGVERVDDRTVPNLRANNGTLTHTALEDITPLGDSLRVRVRTRPLGWRPLEVLPGVSGTPAGVLGSARRAARVINGEIVAASSEVNLGVARVIVRVKPASGPWGTPTVLNNGGAAATEPTLAAIGGNDAAAIWSDSRHGSNELYCRVRRQGVWMGEIRLTDLPGSSRYPAMVPDGLGHVHLVWQYTPPGGTPQLLYARVVPGQTAVAPVPVSPDSSRPDAPAIAATPTGGCYVLWPERATTPARLWFARIDPDSGVGPRKRLTPNDGSSQAAVAAAVDQFGTLHAVWPTVVSGRSEIHYHAEPGPTSGLGNPDSTLENRAEAIQNLALEVDSKGSMHMTFEALTGGVNTVRYRHRTTGGVWDFGSTGITRPEDGFATQIQPVPESEDRVTLVFGSSIGIEGRWMSCTRDAFATRLPTSAPLPAPAPPHAALRAHPNPLRGGVELRLRWLDSIPPLHAEIEVVDLRGRRMIARPLMKELGVWEAHVPGELTARWPAGVYFVRVAGGSRAERVVLLH</sequence>
<feature type="signal peptide" evidence="1">
    <location>
        <begin position="1"/>
        <end position="29"/>
    </location>
</feature>
<feature type="domain" description="Peptidase M6-like" evidence="2">
    <location>
        <begin position="92"/>
        <end position="309"/>
    </location>
</feature>
<reference evidence="3 4" key="1">
    <citation type="submission" date="2020-04" db="EMBL/GenBank/DDBJ databases">
        <title>Metagenomic profiling of ammonia- and methane-oxidizing microorganisms in a Dutch drinking water treatment plant.</title>
        <authorList>
            <person name="Poghosyan L."/>
            <person name="Leucker S."/>
        </authorList>
    </citation>
    <scope>NUCLEOTIDE SEQUENCE [LARGE SCALE GENOMIC DNA]</scope>
    <source>
        <strain evidence="3">S-RSF-IL-03</strain>
    </source>
</reference>
<protein>
    <submittedName>
        <fullName evidence="3">M6 family metalloprotease domain-containing protein</fullName>
    </submittedName>
</protein>
<evidence type="ECO:0000313" key="3">
    <source>
        <dbReference type="EMBL" id="NOT32541.1"/>
    </source>
</evidence>
<dbReference type="SUPFAM" id="SSF89372">
    <property type="entry name" value="Fucose-specific lectin"/>
    <property type="match status" value="1"/>
</dbReference>
<dbReference type="AlphaFoldDB" id="A0A849SDI5"/>
<dbReference type="Pfam" id="PF05547">
    <property type="entry name" value="Peptidase_M6"/>
    <property type="match status" value="1"/>
</dbReference>
<gene>
    <name evidence="3" type="ORF">HOP12_00035</name>
</gene>
<keyword evidence="3" id="KW-0645">Protease</keyword>
<proteinExistence type="predicted"/>
<comment type="caution">
    <text evidence="3">The sequence shown here is derived from an EMBL/GenBank/DDBJ whole genome shotgun (WGS) entry which is preliminary data.</text>
</comment>
<dbReference type="InterPro" id="IPR008757">
    <property type="entry name" value="Peptidase_M6-like_domain"/>
</dbReference>
<organism evidence="3 4">
    <name type="scientific">Eiseniibacteriota bacterium</name>
    <dbReference type="NCBI Taxonomy" id="2212470"/>
    <lineage>
        <taxon>Bacteria</taxon>
        <taxon>Candidatus Eiseniibacteriota</taxon>
    </lineage>
</organism>